<evidence type="ECO:0000256" key="8">
    <source>
        <dbReference type="ARBA" id="ARBA00022692"/>
    </source>
</evidence>
<comment type="subcellular location">
    <subcellularLocation>
        <location evidence="11">Cell inner membrane</location>
        <topology evidence="11">Multi-pass membrane protein</topology>
    </subcellularLocation>
    <subcellularLocation>
        <location evidence="2">Membrane</location>
        <topology evidence="2">Multi-pass membrane protein</topology>
    </subcellularLocation>
</comment>
<reference evidence="12 13" key="1">
    <citation type="submission" date="2018-06" db="EMBL/GenBank/DDBJ databases">
        <title>Genomic Encyclopedia of Type Strains, Phase III (KMG-III): the genomes of soil and plant-associated and newly described type strains.</title>
        <authorList>
            <person name="Whitman W."/>
        </authorList>
    </citation>
    <scope>NUCLEOTIDE SEQUENCE [LARGE SCALE GENOMIC DNA]</scope>
    <source>
        <strain evidence="12 13">CECT 7646</strain>
    </source>
</reference>
<dbReference type="Pfam" id="PF01040">
    <property type="entry name" value="UbiA"/>
    <property type="match status" value="1"/>
</dbReference>
<dbReference type="PANTHER" id="PTHR11048">
    <property type="entry name" value="PRENYLTRANSFERASES"/>
    <property type="match status" value="1"/>
</dbReference>
<evidence type="ECO:0000256" key="7">
    <source>
        <dbReference type="ARBA" id="ARBA00022688"/>
    </source>
</evidence>
<evidence type="ECO:0000256" key="11">
    <source>
        <dbReference type="HAMAP-Rule" id="MF_01635"/>
    </source>
</evidence>
<evidence type="ECO:0000256" key="4">
    <source>
        <dbReference type="ARBA" id="ARBA00022475"/>
    </source>
</evidence>
<keyword evidence="10 11" id="KW-0472">Membrane</keyword>
<dbReference type="GO" id="GO:0008412">
    <property type="term" value="F:4-hydroxybenzoate polyprenyltransferase activity"/>
    <property type="evidence" value="ECO:0007669"/>
    <property type="project" value="UniProtKB-UniRule"/>
</dbReference>
<dbReference type="AlphaFoldDB" id="A0A318SJL0"/>
<keyword evidence="6 11" id="KW-0808">Transferase</keyword>
<dbReference type="InterPro" id="IPR000537">
    <property type="entry name" value="UbiA_prenyltransferase"/>
</dbReference>
<gene>
    <name evidence="11" type="primary">ubiA</name>
    <name evidence="12" type="ORF">DFQ15_104185</name>
</gene>
<proteinExistence type="inferred from homology"/>
<accession>A0A318SJL0</accession>
<evidence type="ECO:0000256" key="2">
    <source>
        <dbReference type="ARBA" id="ARBA00004141"/>
    </source>
</evidence>
<evidence type="ECO:0000313" key="12">
    <source>
        <dbReference type="EMBL" id="PYE78989.1"/>
    </source>
</evidence>
<comment type="caution">
    <text evidence="12">The sequence shown here is derived from an EMBL/GenBank/DDBJ whole genome shotgun (WGS) entry which is preliminary data.</text>
</comment>
<dbReference type="InterPro" id="IPR039653">
    <property type="entry name" value="Prenyltransferase"/>
</dbReference>
<evidence type="ECO:0000256" key="6">
    <source>
        <dbReference type="ARBA" id="ARBA00022679"/>
    </source>
</evidence>
<keyword evidence="7 11" id="KW-0831">Ubiquinone biosynthesis</keyword>
<keyword evidence="5 11" id="KW-0997">Cell inner membrane</keyword>
<organism evidence="12 13">
    <name type="scientific">Xylophilus ampelinus</name>
    <dbReference type="NCBI Taxonomy" id="54067"/>
    <lineage>
        <taxon>Bacteria</taxon>
        <taxon>Pseudomonadati</taxon>
        <taxon>Pseudomonadota</taxon>
        <taxon>Betaproteobacteria</taxon>
        <taxon>Burkholderiales</taxon>
        <taxon>Xylophilus</taxon>
    </lineage>
</organism>
<dbReference type="OrthoDB" id="9782418at2"/>
<dbReference type="Proteomes" id="UP000247540">
    <property type="component" value="Unassembled WGS sequence"/>
</dbReference>
<evidence type="ECO:0000313" key="13">
    <source>
        <dbReference type="Proteomes" id="UP000247540"/>
    </source>
</evidence>
<dbReference type="RefSeq" id="WP_110464911.1">
    <property type="nucleotide sequence ID" value="NZ_JAMOFZ010000004.1"/>
</dbReference>
<feature type="transmembrane region" description="Helical" evidence="11">
    <location>
        <begin position="123"/>
        <end position="140"/>
    </location>
</feature>
<evidence type="ECO:0000256" key="9">
    <source>
        <dbReference type="ARBA" id="ARBA00022989"/>
    </source>
</evidence>
<feature type="transmembrane region" description="Helical" evidence="11">
    <location>
        <begin position="152"/>
        <end position="175"/>
    </location>
</feature>
<comment type="catalytic activity">
    <reaction evidence="11">
        <text>all-trans-octaprenyl diphosphate + 4-hydroxybenzoate = 4-hydroxy-3-(all-trans-octaprenyl)benzoate + diphosphate</text>
        <dbReference type="Rhea" id="RHEA:27782"/>
        <dbReference type="ChEBI" id="CHEBI:1617"/>
        <dbReference type="ChEBI" id="CHEBI:17879"/>
        <dbReference type="ChEBI" id="CHEBI:33019"/>
        <dbReference type="ChEBI" id="CHEBI:57711"/>
        <dbReference type="EC" id="2.5.1.39"/>
    </reaction>
</comment>
<name>A0A318SJL0_9BURK</name>
<keyword evidence="9 11" id="KW-1133">Transmembrane helix</keyword>
<comment type="function">
    <text evidence="11">Catalyzes the prenylation of para-hydroxybenzoate (PHB) with an all-trans polyprenyl group. Mediates the second step in the final reaction sequence of ubiquinone-8 (UQ-8) biosynthesis, which is the condensation of the polyisoprenoid side chain with PHB, generating the first membrane-bound Q intermediate 3-octaprenyl-4-hydroxybenzoate.</text>
</comment>
<keyword evidence="13" id="KW-1185">Reference proteome</keyword>
<evidence type="ECO:0000256" key="1">
    <source>
        <dbReference type="ARBA" id="ARBA00001946"/>
    </source>
</evidence>
<feature type="transmembrane region" description="Helical" evidence="11">
    <location>
        <begin position="96"/>
        <end position="117"/>
    </location>
</feature>
<keyword evidence="8 11" id="KW-0812">Transmembrane</keyword>
<sequence length="328" mass="35864">MTSLLLLTRSMPSRLPFYLDLVRWNRPAGWLLLLWPTLAALWVASSGFPGWHLLAVFTLGTVLMRSAGCCVNDVADRDFDRHVKRTAQRPVTRGAVSVREALALAAVLALCAFVLVLTTNASTVIWSFAALAITLAYPYAKRHVAMPQAVLGLAFGVGIPMAFTAVQGGESWIYTAVPGADSGLLAAIEGGVPGVAWWLLLGNLFWVLAYDTEYAMVDRDDDLRIGMKTSAITLGRFDVPAVVVFYLLFLAIWAMALRPYHLGPAFDAALAIAAVQVFWHWTMIRHRTREGCFRAFRVNHWLGFTLFAGVVAGFAFCKAAGWADAAGR</sequence>
<feature type="transmembrane region" description="Helical" evidence="11">
    <location>
        <begin position="237"/>
        <end position="256"/>
    </location>
</feature>
<feature type="transmembrane region" description="Helical" evidence="11">
    <location>
        <begin position="301"/>
        <end position="323"/>
    </location>
</feature>
<feature type="transmembrane region" description="Helical" evidence="11">
    <location>
        <begin position="262"/>
        <end position="281"/>
    </location>
</feature>
<dbReference type="Gene3D" id="1.10.357.140">
    <property type="entry name" value="UbiA prenyltransferase"/>
    <property type="match status" value="1"/>
</dbReference>
<feature type="transmembrane region" description="Helical" evidence="11">
    <location>
        <begin position="195"/>
        <end position="216"/>
    </location>
</feature>
<dbReference type="FunFam" id="1.20.120.1780:FF:000001">
    <property type="entry name" value="4-hydroxybenzoate octaprenyltransferase"/>
    <property type="match status" value="1"/>
</dbReference>
<comment type="pathway">
    <text evidence="11">Cofactor biosynthesis; ubiquinone biosynthesis.</text>
</comment>
<dbReference type="UniPathway" id="UPA00232"/>
<dbReference type="EC" id="2.5.1.39" evidence="11"/>
<dbReference type="PROSITE" id="PS00943">
    <property type="entry name" value="UBIA"/>
    <property type="match status" value="1"/>
</dbReference>
<dbReference type="InterPro" id="IPR044878">
    <property type="entry name" value="UbiA_sf"/>
</dbReference>
<dbReference type="GO" id="GO:0006744">
    <property type="term" value="P:ubiquinone biosynthetic process"/>
    <property type="evidence" value="ECO:0007669"/>
    <property type="project" value="UniProtKB-UniRule"/>
</dbReference>
<dbReference type="PANTHER" id="PTHR11048:SF28">
    <property type="entry name" value="4-HYDROXYBENZOATE POLYPRENYLTRANSFERASE, MITOCHONDRIAL"/>
    <property type="match status" value="1"/>
</dbReference>
<dbReference type="GO" id="GO:0005886">
    <property type="term" value="C:plasma membrane"/>
    <property type="evidence" value="ECO:0007669"/>
    <property type="project" value="UniProtKB-SubCell"/>
</dbReference>
<dbReference type="InterPro" id="IPR006370">
    <property type="entry name" value="HB_polyprenyltransferase-like"/>
</dbReference>
<feature type="transmembrane region" description="Helical" evidence="11">
    <location>
        <begin position="28"/>
        <end position="45"/>
    </location>
</feature>
<evidence type="ECO:0000256" key="5">
    <source>
        <dbReference type="ARBA" id="ARBA00022519"/>
    </source>
</evidence>
<dbReference type="FunFam" id="1.10.357.140:FF:000008">
    <property type="entry name" value="4-hydroxybenzoate octaprenyltransferase"/>
    <property type="match status" value="1"/>
</dbReference>
<evidence type="ECO:0000256" key="10">
    <source>
        <dbReference type="ARBA" id="ARBA00023136"/>
    </source>
</evidence>
<dbReference type="InterPro" id="IPR030470">
    <property type="entry name" value="UbiA_prenylTrfase_CS"/>
</dbReference>
<dbReference type="CDD" id="cd13959">
    <property type="entry name" value="PT_UbiA_COQ2"/>
    <property type="match status" value="1"/>
</dbReference>
<comment type="similarity">
    <text evidence="3 11">Belongs to the UbiA prenyltransferase family.</text>
</comment>
<dbReference type="HAMAP" id="MF_01635">
    <property type="entry name" value="UbiA"/>
    <property type="match status" value="1"/>
</dbReference>
<dbReference type="EMBL" id="QJTC01000004">
    <property type="protein sequence ID" value="PYE78989.1"/>
    <property type="molecule type" value="Genomic_DNA"/>
</dbReference>
<feature type="transmembrane region" description="Helical" evidence="11">
    <location>
        <begin position="51"/>
        <end position="75"/>
    </location>
</feature>
<comment type="cofactor">
    <cofactor evidence="1 11">
        <name>Mg(2+)</name>
        <dbReference type="ChEBI" id="CHEBI:18420"/>
    </cofactor>
</comment>
<dbReference type="Gene3D" id="1.20.120.1780">
    <property type="entry name" value="UbiA prenyltransferase"/>
    <property type="match status" value="1"/>
</dbReference>
<keyword evidence="11" id="KW-0460">Magnesium</keyword>
<keyword evidence="4 11" id="KW-1003">Cell membrane</keyword>
<protein>
    <recommendedName>
        <fullName evidence="11">4-hydroxybenzoate octaprenyltransferase</fullName>
        <ecNumber evidence="11">2.5.1.39</ecNumber>
    </recommendedName>
    <alternativeName>
        <fullName evidence="11">4-HB polyprenyltransferase</fullName>
    </alternativeName>
</protein>
<evidence type="ECO:0000256" key="3">
    <source>
        <dbReference type="ARBA" id="ARBA00005985"/>
    </source>
</evidence>